<reference evidence="9" key="1">
    <citation type="submission" date="2022-07" db="EMBL/GenBank/DDBJ databases">
        <title>Genome Sequence of Agrocybe chaxingu.</title>
        <authorList>
            <person name="Buettner E."/>
        </authorList>
    </citation>
    <scope>NUCLEOTIDE SEQUENCE</scope>
    <source>
        <strain evidence="9">MP-N11</strain>
    </source>
</reference>
<dbReference type="InterPro" id="IPR050364">
    <property type="entry name" value="Cytochrome_P450_fung"/>
</dbReference>
<evidence type="ECO:0000256" key="8">
    <source>
        <dbReference type="ARBA" id="ARBA00023033"/>
    </source>
</evidence>
<dbReference type="Gene3D" id="1.10.630.10">
    <property type="entry name" value="Cytochrome P450"/>
    <property type="match status" value="1"/>
</dbReference>
<protein>
    <recommendedName>
        <fullName evidence="11">Cytochrome P450</fullName>
    </recommendedName>
</protein>
<proteinExistence type="inferred from homology"/>
<keyword evidence="8" id="KW-0503">Monooxygenase</keyword>
<sequence>MLFLDAIALLSFVWILYYYLSTRLRSRLPLPPGPKKLPVVGNLLDMPKRLEWETYHAWCVEFESDIIHVDVAGTDVIVLDKYETAVDLLEKRSSIYSGRPRMPMVVELMGWEFNFAFMDYVIAIGNRWRLRRLMHHSFHPAAAAEFHPAARGLVRRVLDNPDDLLGELRHLSREVVPSTTYGLEIASKTDRYITLAKEGVDPVLPALVPGTYLVDVLPILKNVPEWLPGAGFKRKAKEWCRLALAMRDIPYTAAKQEIENGSARHSFCFSSLQSLKEGIEYEKHENDIRDAAGTLYGAGADSTMAAVANCILALLNHPDVLKKAHVEIDRVLKPRALPDLEDQELLPYITAVVKEGLRWKETVPLGKLIPLSEESISA</sequence>
<keyword evidence="5" id="KW-0479">Metal-binding</keyword>
<dbReference type="GO" id="GO:0020037">
    <property type="term" value="F:heme binding"/>
    <property type="evidence" value="ECO:0007669"/>
    <property type="project" value="InterPro"/>
</dbReference>
<evidence type="ECO:0008006" key="11">
    <source>
        <dbReference type="Google" id="ProtNLM"/>
    </source>
</evidence>
<name>A0A9W8MR13_9AGAR</name>
<dbReference type="InterPro" id="IPR036396">
    <property type="entry name" value="Cyt_P450_sf"/>
</dbReference>
<dbReference type="OrthoDB" id="2789670at2759"/>
<keyword evidence="7" id="KW-0408">Iron</keyword>
<evidence type="ECO:0000313" key="10">
    <source>
        <dbReference type="Proteomes" id="UP001148786"/>
    </source>
</evidence>
<comment type="cofactor">
    <cofactor evidence="1">
        <name>heme</name>
        <dbReference type="ChEBI" id="CHEBI:30413"/>
    </cofactor>
</comment>
<evidence type="ECO:0000256" key="1">
    <source>
        <dbReference type="ARBA" id="ARBA00001971"/>
    </source>
</evidence>
<gene>
    <name evidence="9" type="ORF">NLJ89_g10312</name>
</gene>
<dbReference type="GO" id="GO:0005506">
    <property type="term" value="F:iron ion binding"/>
    <property type="evidence" value="ECO:0007669"/>
    <property type="project" value="InterPro"/>
</dbReference>
<dbReference type="AlphaFoldDB" id="A0A9W8MR13"/>
<dbReference type="PRINTS" id="PR00463">
    <property type="entry name" value="EP450I"/>
</dbReference>
<evidence type="ECO:0000256" key="7">
    <source>
        <dbReference type="ARBA" id="ARBA00023004"/>
    </source>
</evidence>
<dbReference type="PANTHER" id="PTHR46300">
    <property type="entry name" value="P450, PUTATIVE (EUROFUNG)-RELATED-RELATED"/>
    <property type="match status" value="1"/>
</dbReference>
<dbReference type="InterPro" id="IPR001128">
    <property type="entry name" value="Cyt_P450"/>
</dbReference>
<accession>A0A9W8MR13</accession>
<keyword evidence="4" id="KW-0349">Heme</keyword>
<dbReference type="GO" id="GO:0016705">
    <property type="term" value="F:oxidoreductase activity, acting on paired donors, with incorporation or reduction of molecular oxygen"/>
    <property type="evidence" value="ECO:0007669"/>
    <property type="project" value="InterPro"/>
</dbReference>
<dbReference type="InterPro" id="IPR002401">
    <property type="entry name" value="Cyt_P450_E_grp-I"/>
</dbReference>
<comment type="caution">
    <text evidence="9">The sequence shown here is derived from an EMBL/GenBank/DDBJ whole genome shotgun (WGS) entry which is preliminary data.</text>
</comment>
<evidence type="ECO:0000256" key="2">
    <source>
        <dbReference type="ARBA" id="ARBA00005179"/>
    </source>
</evidence>
<dbReference type="PANTHER" id="PTHR46300:SF7">
    <property type="entry name" value="P450, PUTATIVE (EUROFUNG)-RELATED"/>
    <property type="match status" value="1"/>
</dbReference>
<keyword evidence="10" id="KW-1185">Reference proteome</keyword>
<evidence type="ECO:0000256" key="4">
    <source>
        <dbReference type="ARBA" id="ARBA00022617"/>
    </source>
</evidence>
<evidence type="ECO:0000256" key="6">
    <source>
        <dbReference type="ARBA" id="ARBA00023002"/>
    </source>
</evidence>
<dbReference type="Pfam" id="PF00067">
    <property type="entry name" value="p450"/>
    <property type="match status" value="1"/>
</dbReference>
<organism evidence="9 10">
    <name type="scientific">Agrocybe chaxingu</name>
    <dbReference type="NCBI Taxonomy" id="84603"/>
    <lineage>
        <taxon>Eukaryota</taxon>
        <taxon>Fungi</taxon>
        <taxon>Dikarya</taxon>
        <taxon>Basidiomycota</taxon>
        <taxon>Agaricomycotina</taxon>
        <taxon>Agaricomycetes</taxon>
        <taxon>Agaricomycetidae</taxon>
        <taxon>Agaricales</taxon>
        <taxon>Agaricineae</taxon>
        <taxon>Strophariaceae</taxon>
        <taxon>Agrocybe</taxon>
    </lineage>
</organism>
<keyword evidence="6" id="KW-0560">Oxidoreductase</keyword>
<comment type="similarity">
    <text evidence="3">Belongs to the cytochrome P450 family.</text>
</comment>
<dbReference type="EMBL" id="JANKHO010001845">
    <property type="protein sequence ID" value="KAJ3497709.1"/>
    <property type="molecule type" value="Genomic_DNA"/>
</dbReference>
<evidence type="ECO:0000256" key="5">
    <source>
        <dbReference type="ARBA" id="ARBA00022723"/>
    </source>
</evidence>
<dbReference type="GO" id="GO:0004497">
    <property type="term" value="F:monooxygenase activity"/>
    <property type="evidence" value="ECO:0007669"/>
    <property type="project" value="UniProtKB-KW"/>
</dbReference>
<dbReference type="Proteomes" id="UP001148786">
    <property type="component" value="Unassembled WGS sequence"/>
</dbReference>
<comment type="pathway">
    <text evidence="2">Secondary metabolite biosynthesis.</text>
</comment>
<dbReference type="SUPFAM" id="SSF48264">
    <property type="entry name" value="Cytochrome P450"/>
    <property type="match status" value="1"/>
</dbReference>
<evidence type="ECO:0000256" key="3">
    <source>
        <dbReference type="ARBA" id="ARBA00010617"/>
    </source>
</evidence>
<evidence type="ECO:0000313" key="9">
    <source>
        <dbReference type="EMBL" id="KAJ3497709.1"/>
    </source>
</evidence>